<evidence type="ECO:0000313" key="2">
    <source>
        <dbReference type="Proteomes" id="UP001233172"/>
    </source>
</evidence>
<reference evidence="1" key="2">
    <citation type="submission" date="2023-04" db="EMBL/GenBank/DDBJ databases">
        <authorList>
            <person name="Bu L."/>
            <person name="Lu L."/>
            <person name="Laidemitt M.R."/>
            <person name="Zhang S.M."/>
            <person name="Mutuku M."/>
            <person name="Mkoji G."/>
            <person name="Steinauer M."/>
            <person name="Loker E.S."/>
        </authorList>
    </citation>
    <scope>NUCLEOTIDE SEQUENCE</scope>
    <source>
        <strain evidence="1">KasaAsao</strain>
        <tissue evidence="1">Whole Snail</tissue>
    </source>
</reference>
<organism evidence="1 2">
    <name type="scientific">Biomphalaria pfeifferi</name>
    <name type="common">Bloodfluke planorb</name>
    <name type="synonym">Freshwater snail</name>
    <dbReference type="NCBI Taxonomy" id="112525"/>
    <lineage>
        <taxon>Eukaryota</taxon>
        <taxon>Metazoa</taxon>
        <taxon>Spiralia</taxon>
        <taxon>Lophotrochozoa</taxon>
        <taxon>Mollusca</taxon>
        <taxon>Gastropoda</taxon>
        <taxon>Heterobranchia</taxon>
        <taxon>Euthyneura</taxon>
        <taxon>Panpulmonata</taxon>
        <taxon>Hygrophila</taxon>
        <taxon>Lymnaeoidea</taxon>
        <taxon>Planorbidae</taxon>
        <taxon>Biomphalaria</taxon>
    </lineage>
</organism>
<dbReference type="Proteomes" id="UP001233172">
    <property type="component" value="Unassembled WGS sequence"/>
</dbReference>
<proteinExistence type="predicted"/>
<protein>
    <submittedName>
        <fullName evidence="1">Uncharacterized protein</fullName>
    </submittedName>
</protein>
<accession>A0AAD8BSG9</accession>
<feature type="non-terminal residue" evidence="1">
    <location>
        <position position="1"/>
    </location>
</feature>
<evidence type="ECO:0000313" key="1">
    <source>
        <dbReference type="EMBL" id="KAK0059875.1"/>
    </source>
</evidence>
<dbReference type="AlphaFoldDB" id="A0AAD8BSG9"/>
<keyword evidence="2" id="KW-1185">Reference proteome</keyword>
<comment type="caution">
    <text evidence="1">The sequence shown here is derived from an EMBL/GenBank/DDBJ whole genome shotgun (WGS) entry which is preliminary data.</text>
</comment>
<gene>
    <name evidence="1" type="ORF">Bpfe_010734</name>
</gene>
<reference evidence="1" key="1">
    <citation type="journal article" date="2023" name="PLoS Negl. Trop. Dis.">
        <title>A genome sequence for Biomphalaria pfeifferi, the major vector snail for the human-infecting parasite Schistosoma mansoni.</title>
        <authorList>
            <person name="Bu L."/>
            <person name="Lu L."/>
            <person name="Laidemitt M.R."/>
            <person name="Zhang S.M."/>
            <person name="Mutuku M."/>
            <person name="Mkoji G."/>
            <person name="Steinauer M."/>
            <person name="Loker E.S."/>
        </authorList>
    </citation>
    <scope>NUCLEOTIDE SEQUENCE</scope>
    <source>
        <strain evidence="1">KasaAsao</strain>
    </source>
</reference>
<sequence>ELQIQTVTNKLFQSHSEGPSLTLLMSQQKSVFTSGFPSSNNTGEKICGSLHTVGQRWSLTMTFQEMLDCVFFCCAWDDLMLAEVKRVPLPIDDRSTVVNIISTLGRMEWLDRCWTTNLSVLACQVLIESSANNEKDTFG</sequence>
<name>A0AAD8BSG9_BIOPF</name>
<dbReference type="EMBL" id="JASAOG010000039">
    <property type="protein sequence ID" value="KAK0059875.1"/>
    <property type="molecule type" value="Genomic_DNA"/>
</dbReference>